<proteinExistence type="inferred from homology"/>
<comment type="caution">
    <text evidence="10">The sequence shown here is derived from an EMBL/GenBank/DDBJ whole genome shotgun (WGS) entry which is preliminary data.</text>
</comment>
<keyword evidence="11" id="KW-1185">Reference proteome</keyword>
<feature type="domain" description="Transcription factor NikR nickel binding C-terminal" evidence="9">
    <location>
        <begin position="54"/>
        <end position="129"/>
    </location>
</feature>
<reference evidence="11" key="1">
    <citation type="journal article" date="2019" name="Int. J. Syst. Evol. Microbiol.">
        <title>The Global Catalogue of Microorganisms (GCM) 10K type strain sequencing project: providing services to taxonomists for standard genome sequencing and annotation.</title>
        <authorList>
            <consortium name="The Broad Institute Genomics Platform"/>
            <consortium name="The Broad Institute Genome Sequencing Center for Infectious Disease"/>
            <person name="Wu L."/>
            <person name="Ma J."/>
        </authorList>
    </citation>
    <scope>NUCLEOTIDE SEQUENCE [LARGE SCALE GENOMIC DNA]</scope>
    <source>
        <strain evidence="11">JCM 17666</strain>
    </source>
</reference>
<comment type="similarity">
    <text evidence="1 7">Belongs to the transcriptional regulatory CopG/NikR family.</text>
</comment>
<keyword evidence="3 7" id="KW-0479">Metal-binding</keyword>
<evidence type="ECO:0000313" key="10">
    <source>
        <dbReference type="EMBL" id="GAA4325401.1"/>
    </source>
</evidence>
<organism evidence="10 11">
    <name type="scientific">Pigmentiphaga soli</name>
    <dbReference type="NCBI Taxonomy" id="1007095"/>
    <lineage>
        <taxon>Bacteria</taxon>
        <taxon>Pseudomonadati</taxon>
        <taxon>Pseudomonadota</taxon>
        <taxon>Betaproteobacteria</taxon>
        <taxon>Burkholderiales</taxon>
        <taxon>Alcaligenaceae</taxon>
        <taxon>Pigmentiphaga</taxon>
    </lineage>
</organism>
<dbReference type="NCBIfam" id="NF003381">
    <property type="entry name" value="PRK04460.1"/>
    <property type="match status" value="1"/>
</dbReference>
<evidence type="ECO:0000313" key="11">
    <source>
        <dbReference type="Proteomes" id="UP001501671"/>
    </source>
</evidence>
<dbReference type="InterPro" id="IPR050192">
    <property type="entry name" value="CopG/NikR_regulator"/>
</dbReference>
<comment type="cofactor">
    <cofactor evidence="7">
        <name>Ni(2+)</name>
        <dbReference type="ChEBI" id="CHEBI:49786"/>
    </cofactor>
    <text evidence="7">Binds 1 nickel ion per subunit.</text>
</comment>
<dbReference type="PANTHER" id="PTHR34719">
    <property type="entry name" value="NICKEL-RESPONSIVE REGULATOR"/>
    <property type="match status" value="1"/>
</dbReference>
<dbReference type="Pfam" id="PF01402">
    <property type="entry name" value="RHH_1"/>
    <property type="match status" value="1"/>
</dbReference>
<evidence type="ECO:0000259" key="8">
    <source>
        <dbReference type="Pfam" id="PF01402"/>
    </source>
</evidence>
<feature type="binding site" evidence="7">
    <location>
        <position position="90"/>
    </location>
    <ligand>
        <name>Ni(2+)</name>
        <dbReference type="ChEBI" id="CHEBI:49786"/>
    </ligand>
</feature>
<evidence type="ECO:0000256" key="7">
    <source>
        <dbReference type="HAMAP-Rule" id="MF_00476"/>
    </source>
</evidence>
<dbReference type="InterPro" id="IPR014864">
    <property type="entry name" value="TF_NikR_Ni-bd_C"/>
</dbReference>
<dbReference type="InterPro" id="IPR027271">
    <property type="entry name" value="Acetolactate_synth/TF_NikR_C"/>
</dbReference>
<dbReference type="Proteomes" id="UP001501671">
    <property type="component" value="Unassembled WGS sequence"/>
</dbReference>
<dbReference type="InterPro" id="IPR010985">
    <property type="entry name" value="Ribbon_hlx_hlx"/>
</dbReference>
<protein>
    <recommendedName>
        <fullName evidence="7">Putative nickel-responsive regulator</fullName>
    </recommendedName>
</protein>
<dbReference type="RefSeq" id="WP_345246523.1">
    <property type="nucleotide sequence ID" value="NZ_BAABFO010000003.1"/>
</dbReference>
<sequence length="131" mass="14740">MQRLTISIDDDLAADFEALIASRHYSNRSEAIRDLVRSELRRERVALRPDAPCVAALTFLYDHHDRTTTMRLLELQHDHHVLTMASTHVHLEHDKCLETVILRGPADAVSSLGNAILAEKGVKDGQLHLMA</sequence>
<evidence type="ECO:0000256" key="6">
    <source>
        <dbReference type="ARBA" id="ARBA00023163"/>
    </source>
</evidence>
<dbReference type="InterPro" id="IPR045865">
    <property type="entry name" value="ACT-like_dom_sf"/>
</dbReference>
<evidence type="ECO:0000256" key="3">
    <source>
        <dbReference type="ARBA" id="ARBA00022723"/>
    </source>
</evidence>
<name>A0ABP8GJA6_9BURK</name>
<feature type="binding site" evidence="7">
    <location>
        <position position="88"/>
    </location>
    <ligand>
        <name>Ni(2+)</name>
        <dbReference type="ChEBI" id="CHEBI:49786"/>
    </ligand>
</feature>
<dbReference type="SUPFAM" id="SSF47598">
    <property type="entry name" value="Ribbon-helix-helix"/>
    <property type="match status" value="1"/>
</dbReference>
<dbReference type="HAMAP" id="MF_00476">
    <property type="entry name" value="NikR"/>
    <property type="match status" value="1"/>
</dbReference>
<keyword evidence="5 7" id="KW-0238">DNA-binding</keyword>
<dbReference type="NCBIfam" id="NF002815">
    <property type="entry name" value="PRK02967.1"/>
    <property type="match status" value="1"/>
</dbReference>
<evidence type="ECO:0000256" key="4">
    <source>
        <dbReference type="ARBA" id="ARBA00023015"/>
    </source>
</evidence>
<dbReference type="InterPro" id="IPR002145">
    <property type="entry name" value="CopG"/>
</dbReference>
<dbReference type="PANTHER" id="PTHR34719:SF2">
    <property type="entry name" value="NICKEL-RESPONSIVE REGULATOR"/>
    <property type="match status" value="1"/>
</dbReference>
<gene>
    <name evidence="10" type="primary">nikR</name>
    <name evidence="10" type="ORF">GCM10023144_07700</name>
</gene>
<evidence type="ECO:0000256" key="2">
    <source>
        <dbReference type="ARBA" id="ARBA00022596"/>
    </source>
</evidence>
<evidence type="ECO:0000256" key="1">
    <source>
        <dbReference type="ARBA" id="ARBA00008478"/>
    </source>
</evidence>
<evidence type="ECO:0000256" key="5">
    <source>
        <dbReference type="ARBA" id="ARBA00023125"/>
    </source>
</evidence>
<feature type="binding site" evidence="7">
    <location>
        <position position="96"/>
    </location>
    <ligand>
        <name>Ni(2+)</name>
        <dbReference type="ChEBI" id="CHEBI:49786"/>
    </ligand>
</feature>
<keyword evidence="2 7" id="KW-0533">Nickel</keyword>
<evidence type="ECO:0000259" key="9">
    <source>
        <dbReference type="Pfam" id="PF08753"/>
    </source>
</evidence>
<feature type="domain" description="Ribbon-helix-helix protein CopG" evidence="8">
    <location>
        <begin position="3"/>
        <end position="43"/>
    </location>
</feature>
<dbReference type="Gene3D" id="3.30.70.1150">
    <property type="entry name" value="ACT-like. Chain A, domain 2"/>
    <property type="match status" value="1"/>
</dbReference>
<keyword evidence="4 7" id="KW-0805">Transcription regulation</keyword>
<accession>A0ABP8GJA6</accession>
<keyword evidence="6 7" id="KW-0804">Transcription</keyword>
<feature type="binding site" evidence="7">
    <location>
        <position position="77"/>
    </location>
    <ligand>
        <name>Ni(2+)</name>
        <dbReference type="ChEBI" id="CHEBI:49786"/>
    </ligand>
</feature>
<comment type="function">
    <text evidence="7">Transcriptional regulator.</text>
</comment>
<dbReference type="Pfam" id="PF08753">
    <property type="entry name" value="NikR_C"/>
    <property type="match status" value="1"/>
</dbReference>
<dbReference type="EMBL" id="BAABFO010000003">
    <property type="protein sequence ID" value="GAA4325401.1"/>
    <property type="molecule type" value="Genomic_DNA"/>
</dbReference>
<dbReference type="SUPFAM" id="SSF55021">
    <property type="entry name" value="ACT-like"/>
    <property type="match status" value="1"/>
</dbReference>
<dbReference type="InterPro" id="IPR022988">
    <property type="entry name" value="Ni_resp_reg_NikR"/>
</dbReference>
<dbReference type="CDD" id="cd22231">
    <property type="entry name" value="RHH_NikR_HicB-like"/>
    <property type="match status" value="1"/>
</dbReference>
<dbReference type="InterPro" id="IPR013321">
    <property type="entry name" value="Arc_rbn_hlx_hlx"/>
</dbReference>
<dbReference type="Gene3D" id="1.10.1220.10">
    <property type="entry name" value="Met repressor-like"/>
    <property type="match status" value="1"/>
</dbReference>